<dbReference type="EMBL" id="BART01042179">
    <property type="protein sequence ID" value="GAH21094.1"/>
    <property type="molecule type" value="Genomic_DNA"/>
</dbReference>
<evidence type="ECO:0000313" key="1">
    <source>
        <dbReference type="EMBL" id="GAH21094.1"/>
    </source>
</evidence>
<accession>X1EV95</accession>
<gene>
    <name evidence="1" type="ORF">S01H4_67249</name>
</gene>
<feature type="non-terminal residue" evidence="1">
    <location>
        <position position="37"/>
    </location>
</feature>
<sequence>MIERIRFSAGGQIIQEFTGQYLYNMVERDFNNVKKDL</sequence>
<reference evidence="1" key="1">
    <citation type="journal article" date="2014" name="Front. Microbiol.">
        <title>High frequency of phylogenetically diverse reductive dehalogenase-homologous genes in deep subseafloor sedimentary metagenomes.</title>
        <authorList>
            <person name="Kawai M."/>
            <person name="Futagami T."/>
            <person name="Toyoda A."/>
            <person name="Takaki Y."/>
            <person name="Nishi S."/>
            <person name="Hori S."/>
            <person name="Arai W."/>
            <person name="Tsubouchi T."/>
            <person name="Morono Y."/>
            <person name="Uchiyama I."/>
            <person name="Ito T."/>
            <person name="Fujiyama A."/>
            <person name="Inagaki F."/>
            <person name="Takami H."/>
        </authorList>
    </citation>
    <scope>NUCLEOTIDE SEQUENCE</scope>
    <source>
        <strain evidence="1">Expedition CK06-06</strain>
    </source>
</reference>
<proteinExistence type="predicted"/>
<comment type="caution">
    <text evidence="1">The sequence shown here is derived from an EMBL/GenBank/DDBJ whole genome shotgun (WGS) entry which is preliminary data.</text>
</comment>
<organism evidence="1">
    <name type="scientific">marine sediment metagenome</name>
    <dbReference type="NCBI Taxonomy" id="412755"/>
    <lineage>
        <taxon>unclassified sequences</taxon>
        <taxon>metagenomes</taxon>
        <taxon>ecological metagenomes</taxon>
    </lineage>
</organism>
<name>X1EV95_9ZZZZ</name>
<protein>
    <submittedName>
        <fullName evidence="1">Uncharacterized protein</fullName>
    </submittedName>
</protein>
<dbReference type="AlphaFoldDB" id="X1EV95"/>